<accession>A0ABX8E8I3</accession>
<protein>
    <submittedName>
        <fullName evidence="2">Uncharacterized protein</fullName>
    </submittedName>
</protein>
<gene>
    <name evidence="2" type="ORF">HT578_13130</name>
</gene>
<feature type="chain" id="PRO_5045502214" evidence="1">
    <location>
        <begin position="28"/>
        <end position="127"/>
    </location>
</feature>
<keyword evidence="1" id="KW-0732">Signal</keyword>
<dbReference type="RefSeq" id="WP_213499976.1">
    <property type="nucleotide sequence ID" value="NZ_CP054856.1"/>
</dbReference>
<name>A0ABX8E8I3_9SPHN</name>
<evidence type="ECO:0000313" key="2">
    <source>
        <dbReference type="EMBL" id="QVM84506.1"/>
    </source>
</evidence>
<evidence type="ECO:0000256" key="1">
    <source>
        <dbReference type="SAM" id="SignalP"/>
    </source>
</evidence>
<evidence type="ECO:0000313" key="3">
    <source>
        <dbReference type="Proteomes" id="UP000677126"/>
    </source>
</evidence>
<dbReference type="Proteomes" id="UP000677126">
    <property type="component" value="Chromosome"/>
</dbReference>
<sequence length="127" mass="13663">MRRRASAFLLPLLGALAAGTVSGTAQAAGPVIPEAFRGHWEEERRFCALPSDATLTLTATALRGWEATGAVTKVEEVGPRAIVITATFDGEGETWTQSERYELSGDGGTLTTTNEKFTFQRFRCPKG</sequence>
<proteinExistence type="predicted"/>
<feature type="signal peptide" evidence="1">
    <location>
        <begin position="1"/>
        <end position="27"/>
    </location>
</feature>
<organism evidence="2 3">
    <name type="scientific">Novosphingobium decolorationis</name>
    <dbReference type="NCBI Taxonomy" id="2698673"/>
    <lineage>
        <taxon>Bacteria</taxon>
        <taxon>Pseudomonadati</taxon>
        <taxon>Pseudomonadota</taxon>
        <taxon>Alphaproteobacteria</taxon>
        <taxon>Sphingomonadales</taxon>
        <taxon>Sphingomonadaceae</taxon>
        <taxon>Novosphingobium</taxon>
    </lineage>
</organism>
<dbReference type="EMBL" id="CP054856">
    <property type="protein sequence ID" value="QVM84506.1"/>
    <property type="molecule type" value="Genomic_DNA"/>
</dbReference>
<reference evidence="2 3" key="1">
    <citation type="journal article" date="2021" name="Int. J. Syst. Evol. Microbiol.">
        <title>Novosphingobium decolorationis sp. nov., an aniline blue-decolourizing bacterium isolated from East Pacific sediment.</title>
        <authorList>
            <person name="Chen X."/>
            <person name="Dong B."/>
            <person name="Chen T."/>
            <person name="Ren N."/>
            <person name="Wang J."/>
            <person name="Xu Y."/>
            <person name="Yang J."/>
            <person name="Zhu S."/>
            <person name="Chen J."/>
        </authorList>
    </citation>
    <scope>NUCLEOTIDE SEQUENCE [LARGE SCALE GENOMIC DNA]</scope>
    <source>
        <strain evidence="2 3">502str22</strain>
    </source>
</reference>
<keyword evidence="3" id="KW-1185">Reference proteome</keyword>